<evidence type="ECO:0000256" key="7">
    <source>
        <dbReference type="ARBA" id="ARBA00022630"/>
    </source>
</evidence>
<dbReference type="PRINTS" id="PR00419">
    <property type="entry name" value="ADXRDTASE"/>
</dbReference>
<keyword evidence="10" id="KW-0249">Electron transport</keyword>
<dbReference type="EC" id="1.18.1.6" evidence="4 13"/>
<reference evidence="16" key="2">
    <citation type="submission" date="2020-05" db="UniProtKB">
        <authorList>
            <consortium name="EnsemblMetazoa"/>
        </authorList>
    </citation>
    <scope>IDENTIFICATION</scope>
    <source>
        <strain evidence="16">CM1001059</strain>
    </source>
</reference>
<keyword evidence="8 13" id="KW-0274">FAD</keyword>
<dbReference type="SUPFAM" id="SSF51905">
    <property type="entry name" value="FAD/NAD(P)-binding domain"/>
    <property type="match status" value="2"/>
</dbReference>
<evidence type="ECO:0000313" key="17">
    <source>
        <dbReference type="Proteomes" id="UP000075902"/>
    </source>
</evidence>
<comment type="cofactor">
    <cofactor evidence="1 13 14">
        <name>FAD</name>
        <dbReference type="ChEBI" id="CHEBI:57692"/>
    </cofactor>
</comment>
<evidence type="ECO:0000256" key="6">
    <source>
        <dbReference type="ARBA" id="ARBA00022448"/>
    </source>
</evidence>
<evidence type="ECO:0000256" key="13">
    <source>
        <dbReference type="PIRNR" id="PIRNR000362"/>
    </source>
</evidence>
<feature type="binding site" evidence="14">
    <location>
        <position position="86"/>
    </location>
    <ligand>
        <name>FAD</name>
        <dbReference type="ChEBI" id="CHEBI:57692"/>
    </ligand>
</feature>
<evidence type="ECO:0000256" key="15">
    <source>
        <dbReference type="PIRSR" id="PIRSR000362-2"/>
    </source>
</evidence>
<keyword evidence="6" id="KW-0813">Transport</keyword>
<dbReference type="Gene3D" id="3.40.50.720">
    <property type="entry name" value="NAD(P)-binding Rossmann-like Domain"/>
    <property type="match status" value="2"/>
</dbReference>
<feature type="binding site" evidence="14">
    <location>
        <position position="115"/>
    </location>
    <ligand>
        <name>FAD</name>
        <dbReference type="ChEBI" id="CHEBI:57692"/>
    </ligand>
</feature>
<name>A0A182TXH1_9DIPT</name>
<evidence type="ECO:0000256" key="11">
    <source>
        <dbReference type="ARBA" id="ARBA00023002"/>
    </source>
</evidence>
<evidence type="ECO:0000256" key="9">
    <source>
        <dbReference type="ARBA" id="ARBA00022857"/>
    </source>
</evidence>
<feature type="binding site" evidence="15">
    <location>
        <position position="251"/>
    </location>
    <ligand>
        <name>NADP(+)</name>
        <dbReference type="ChEBI" id="CHEBI:58349"/>
    </ligand>
</feature>
<comment type="catalytic activity">
    <reaction evidence="12 13">
        <text>2 reduced [adrenodoxin] + NADP(+) + H(+) = 2 oxidized [adrenodoxin] + NADPH</text>
        <dbReference type="Rhea" id="RHEA:42312"/>
        <dbReference type="Rhea" id="RHEA-COMP:9998"/>
        <dbReference type="Rhea" id="RHEA-COMP:9999"/>
        <dbReference type="ChEBI" id="CHEBI:15378"/>
        <dbReference type="ChEBI" id="CHEBI:33737"/>
        <dbReference type="ChEBI" id="CHEBI:33738"/>
        <dbReference type="ChEBI" id="CHEBI:57783"/>
        <dbReference type="ChEBI" id="CHEBI:58349"/>
        <dbReference type="EC" id="1.18.1.6"/>
    </reaction>
</comment>
<feature type="binding site" evidence="15">
    <location>
        <position position="422"/>
    </location>
    <ligand>
        <name>NADP(+)</name>
        <dbReference type="ChEBI" id="CHEBI:58349"/>
    </ligand>
</feature>
<dbReference type="Gene3D" id="3.50.50.60">
    <property type="entry name" value="FAD/NAD(P)-binding domain"/>
    <property type="match status" value="2"/>
</dbReference>
<dbReference type="FunFam" id="3.50.50.60:FF:000229">
    <property type="entry name" value="NADPH:adrenodoxin oxidoreductase, mitochondrial"/>
    <property type="match status" value="1"/>
</dbReference>
<evidence type="ECO:0000313" key="16">
    <source>
        <dbReference type="EnsemblMetazoa" id="AMEC010071-PA"/>
    </source>
</evidence>
<dbReference type="EnsemblMetazoa" id="AMEC010071-RA">
    <property type="protein sequence ID" value="AMEC010071-PA"/>
    <property type="gene ID" value="AMEC010071"/>
</dbReference>
<evidence type="ECO:0000256" key="3">
    <source>
        <dbReference type="ARBA" id="ARBA00008312"/>
    </source>
</evidence>
<dbReference type="VEuPathDB" id="VectorBase:AMEC010071"/>
<accession>A0A182TXH1</accession>
<dbReference type="PANTHER" id="PTHR48467">
    <property type="entry name" value="GLUTAMATE SYNTHASE 1 [NADH], CHLOROPLASTIC-LIKE"/>
    <property type="match status" value="1"/>
</dbReference>
<proteinExistence type="inferred from homology"/>
<keyword evidence="11 13" id="KW-0560">Oxidoreductase</keyword>
<dbReference type="InterPro" id="IPR055275">
    <property type="entry name" value="Ferredox_Rdtase"/>
</dbReference>
<evidence type="ECO:0000256" key="10">
    <source>
        <dbReference type="ARBA" id="ARBA00022982"/>
    </source>
</evidence>
<dbReference type="PANTHER" id="PTHR48467:SF1">
    <property type="entry name" value="GLUTAMATE SYNTHASE 1 [NADH], CHLOROPLASTIC-LIKE"/>
    <property type="match status" value="1"/>
</dbReference>
<evidence type="ECO:0000256" key="8">
    <source>
        <dbReference type="ARBA" id="ARBA00022827"/>
    </source>
</evidence>
<keyword evidence="13" id="KW-0496">Mitochondrion</keyword>
<sequence length="505" mass="55303">MQPLATDSKLSISIDIGSTGPAAASPVAPSALNAFGSCEYAQTGFRVYMQVGSSQTTSWFITGFRRNASTAAPIRPRICIVGAGPAGFYTAQYILKHLDNSDIDIVEKLPVPFGLVRFGVAPDHPEVKNVINTFTKTAENPRTYGAEQDNTLNIPNENLQNVLSAREFVAWYNGLPGFENLNPDLSGKSLTLLGQGNVAVDVARIVLSSVDDLKKTDITEYALETLSRSRIDTVHLVGRRGPLQAAFTIKELREMLKLSSCTTRWRADDFDHVEESIPNLPRPRKRITELMVKSLAEQAPNNVPPAGRCFQPIFFRSPVNFVGSGKVEAVEYVVNRLADGRAVPTEQRETIATDLVCRSIGYRAVSVDNHINFDARKGCVNNAGGRVLKRNLTGSDQTIDDIEDKYETGLYASGWLATGPTGVILTTMNNSFGVADLVCRDFNSNTIRLNGSRPGLDLAGRPYVSWHGWKAIDREEVRLGQAKGKPREKLTRIETMLQIASNASD</sequence>
<evidence type="ECO:0000256" key="12">
    <source>
        <dbReference type="ARBA" id="ARBA00048933"/>
    </source>
</evidence>
<feature type="binding site" evidence="15">
    <location>
        <begin position="195"/>
        <end position="198"/>
    </location>
    <ligand>
        <name>NADP(+)</name>
        <dbReference type="ChEBI" id="CHEBI:58349"/>
    </ligand>
</feature>
<evidence type="ECO:0000256" key="4">
    <source>
        <dbReference type="ARBA" id="ARBA00013219"/>
    </source>
</evidence>
<dbReference type="GO" id="GO:0016491">
    <property type="term" value="F:oxidoreductase activity"/>
    <property type="evidence" value="ECO:0007669"/>
    <property type="project" value="UniProtKB-KW"/>
</dbReference>
<evidence type="ECO:0000256" key="2">
    <source>
        <dbReference type="ARBA" id="ARBA00004731"/>
    </source>
</evidence>
<evidence type="ECO:0000256" key="14">
    <source>
        <dbReference type="PIRSR" id="PIRSR000362-1"/>
    </source>
</evidence>
<dbReference type="Pfam" id="PF13450">
    <property type="entry name" value="NAD_binding_8"/>
    <property type="match status" value="1"/>
</dbReference>
<evidence type="ECO:0000256" key="1">
    <source>
        <dbReference type="ARBA" id="ARBA00001974"/>
    </source>
</evidence>
<dbReference type="STRING" id="34690.A0A182TXH1"/>
<comment type="similarity">
    <text evidence="3 13">Belongs to the ferredoxin--NADP reductase type 1 family.</text>
</comment>
<dbReference type="UniPathway" id="UPA00296"/>
<reference evidence="17" key="1">
    <citation type="submission" date="2014-01" db="EMBL/GenBank/DDBJ databases">
        <title>The Genome Sequence of Anopheles melas CM1001059_A (V2).</title>
        <authorList>
            <consortium name="The Broad Institute Genomics Platform"/>
            <person name="Neafsey D.E."/>
            <person name="Besansky N."/>
            <person name="Howell P."/>
            <person name="Walton C."/>
            <person name="Young S.K."/>
            <person name="Zeng Q."/>
            <person name="Gargeya S."/>
            <person name="Fitzgerald M."/>
            <person name="Haas B."/>
            <person name="Abouelleil A."/>
            <person name="Allen A.W."/>
            <person name="Alvarado L."/>
            <person name="Arachchi H.M."/>
            <person name="Berlin A.M."/>
            <person name="Chapman S.B."/>
            <person name="Gainer-Dewar J."/>
            <person name="Goldberg J."/>
            <person name="Griggs A."/>
            <person name="Gujja S."/>
            <person name="Hansen M."/>
            <person name="Howarth C."/>
            <person name="Imamovic A."/>
            <person name="Ireland A."/>
            <person name="Larimer J."/>
            <person name="McCowan C."/>
            <person name="Murphy C."/>
            <person name="Pearson M."/>
            <person name="Poon T.W."/>
            <person name="Priest M."/>
            <person name="Roberts A."/>
            <person name="Saif S."/>
            <person name="Shea T."/>
            <person name="Sisk P."/>
            <person name="Sykes S."/>
            <person name="Wortman J."/>
            <person name="Nusbaum C."/>
            <person name="Birren B."/>
        </authorList>
    </citation>
    <scope>NUCLEOTIDE SEQUENCE [LARGE SCALE GENOMIC DNA]</scope>
    <source>
        <strain evidence="17">CM1001059</strain>
    </source>
</reference>
<dbReference type="PIRSF" id="PIRSF000362">
    <property type="entry name" value="FNR"/>
    <property type="match status" value="1"/>
</dbReference>
<organism evidence="16 17">
    <name type="scientific">Anopheles melas</name>
    <dbReference type="NCBI Taxonomy" id="34690"/>
    <lineage>
        <taxon>Eukaryota</taxon>
        <taxon>Metazoa</taxon>
        <taxon>Ecdysozoa</taxon>
        <taxon>Arthropoda</taxon>
        <taxon>Hexapoda</taxon>
        <taxon>Insecta</taxon>
        <taxon>Pterygota</taxon>
        <taxon>Neoptera</taxon>
        <taxon>Endopterygota</taxon>
        <taxon>Diptera</taxon>
        <taxon>Nematocera</taxon>
        <taxon>Culicoidea</taxon>
        <taxon>Culicidae</taxon>
        <taxon>Anophelinae</taxon>
        <taxon>Anopheles</taxon>
    </lineage>
</organism>
<keyword evidence="9 13" id="KW-0521">NADP</keyword>
<dbReference type="GO" id="GO:0005739">
    <property type="term" value="C:mitochondrion"/>
    <property type="evidence" value="ECO:0007669"/>
    <property type="project" value="UniProtKB-SubCell"/>
</dbReference>
<protein>
    <recommendedName>
        <fullName evidence="5 13">NADPH:adrenodoxin oxidoreductase, mitochondrial</fullName>
        <ecNumber evidence="4 13">1.18.1.6</ecNumber>
    </recommendedName>
</protein>
<dbReference type="Proteomes" id="UP000075902">
    <property type="component" value="Unassembled WGS sequence"/>
</dbReference>
<feature type="binding site" evidence="15">
    <location>
        <begin position="239"/>
        <end position="240"/>
    </location>
    <ligand>
        <name>NADP(+)</name>
        <dbReference type="ChEBI" id="CHEBI:58349"/>
    </ligand>
</feature>
<feature type="binding site" evidence="14">
    <location>
        <begin position="422"/>
        <end position="424"/>
    </location>
    <ligand>
        <name>FAD</name>
        <dbReference type="ChEBI" id="CHEBI:57692"/>
    </ligand>
</feature>
<dbReference type="InterPro" id="IPR021163">
    <property type="entry name" value="Ferredox_Rdtase_adrenod"/>
</dbReference>
<evidence type="ECO:0000256" key="5">
    <source>
        <dbReference type="ARBA" id="ARBA00016287"/>
    </source>
</evidence>
<feature type="binding site" evidence="14">
    <location>
        <position position="107"/>
    </location>
    <ligand>
        <name>FAD</name>
        <dbReference type="ChEBI" id="CHEBI:57692"/>
    </ligand>
</feature>
<dbReference type="AlphaFoldDB" id="A0A182TXH1"/>
<feature type="binding site" evidence="14">
    <location>
        <position position="415"/>
    </location>
    <ligand>
        <name>FAD</name>
        <dbReference type="ChEBI" id="CHEBI:57692"/>
    </ligand>
</feature>
<keyword evidence="17" id="KW-1185">Reference proteome</keyword>
<dbReference type="GO" id="GO:0008203">
    <property type="term" value="P:cholesterol metabolic process"/>
    <property type="evidence" value="ECO:0007669"/>
    <property type="project" value="UniProtKB-UniPathway"/>
</dbReference>
<keyword evidence="7 13" id="KW-0285">Flavoprotein</keyword>
<comment type="pathway">
    <text evidence="2">Steroid metabolism; cholesterol metabolism.</text>
</comment>
<comment type="subcellular location">
    <subcellularLocation>
        <location evidence="13">Mitochondrion</location>
    </subcellularLocation>
</comment>
<dbReference type="InterPro" id="IPR036188">
    <property type="entry name" value="FAD/NAD-bd_sf"/>
</dbReference>